<dbReference type="Pfam" id="PF13347">
    <property type="entry name" value="MFS_2"/>
    <property type="match status" value="1"/>
</dbReference>
<gene>
    <name evidence="3" type="ORF">EOE18_17280</name>
</gene>
<reference evidence="3 4" key="1">
    <citation type="submission" date="2019-01" db="EMBL/GenBank/DDBJ databases">
        <authorList>
            <person name="Chen W.-M."/>
        </authorList>
    </citation>
    <scope>NUCLEOTIDE SEQUENCE [LARGE SCALE GENOMIC DNA]</scope>
    <source>
        <strain evidence="3 4">FSY-9</strain>
    </source>
</reference>
<dbReference type="Gene3D" id="1.20.1250.20">
    <property type="entry name" value="MFS general substrate transporter like domains"/>
    <property type="match status" value="2"/>
</dbReference>
<dbReference type="InterPro" id="IPR036259">
    <property type="entry name" value="MFS_trans_sf"/>
</dbReference>
<dbReference type="SUPFAM" id="SSF103473">
    <property type="entry name" value="MFS general substrate transporter"/>
    <property type="match status" value="1"/>
</dbReference>
<feature type="transmembrane region" description="Helical" evidence="2">
    <location>
        <begin position="232"/>
        <end position="251"/>
    </location>
</feature>
<keyword evidence="2" id="KW-0812">Transmembrane</keyword>
<dbReference type="PANTHER" id="PTHR11328">
    <property type="entry name" value="MAJOR FACILITATOR SUPERFAMILY DOMAIN-CONTAINING PROTEIN"/>
    <property type="match status" value="1"/>
</dbReference>
<evidence type="ECO:0000256" key="1">
    <source>
        <dbReference type="ARBA" id="ARBA00009617"/>
    </source>
</evidence>
<dbReference type="Proteomes" id="UP000282837">
    <property type="component" value="Unassembled WGS sequence"/>
</dbReference>
<evidence type="ECO:0000313" key="3">
    <source>
        <dbReference type="EMBL" id="RVU02314.1"/>
    </source>
</evidence>
<dbReference type="GO" id="GO:0008643">
    <property type="term" value="P:carbohydrate transport"/>
    <property type="evidence" value="ECO:0007669"/>
    <property type="project" value="InterPro"/>
</dbReference>
<feature type="transmembrane region" description="Helical" evidence="2">
    <location>
        <begin position="40"/>
        <end position="65"/>
    </location>
</feature>
<protein>
    <recommendedName>
        <fullName evidence="5">MFS transporter</fullName>
    </recommendedName>
</protein>
<feature type="transmembrane region" description="Helical" evidence="2">
    <location>
        <begin position="296"/>
        <end position="317"/>
    </location>
</feature>
<dbReference type="GO" id="GO:0005886">
    <property type="term" value="C:plasma membrane"/>
    <property type="evidence" value="ECO:0007669"/>
    <property type="project" value="TreeGrafter"/>
</dbReference>
<dbReference type="OrthoDB" id="6009269at2"/>
<feature type="transmembrane region" description="Helical" evidence="2">
    <location>
        <begin position="113"/>
        <end position="132"/>
    </location>
</feature>
<comment type="caution">
    <text evidence="3">The sequence shown here is derived from an EMBL/GenBank/DDBJ whole genome shotgun (WGS) entry which is preliminary data.</text>
</comment>
<feature type="transmembrane region" description="Helical" evidence="2">
    <location>
        <begin position="323"/>
        <end position="345"/>
    </location>
</feature>
<feature type="transmembrane region" description="Helical" evidence="2">
    <location>
        <begin position="191"/>
        <end position="211"/>
    </location>
</feature>
<evidence type="ECO:0000313" key="4">
    <source>
        <dbReference type="Proteomes" id="UP000282837"/>
    </source>
</evidence>
<feature type="transmembrane region" description="Helical" evidence="2">
    <location>
        <begin position="401"/>
        <end position="420"/>
    </location>
</feature>
<dbReference type="GO" id="GO:0015293">
    <property type="term" value="F:symporter activity"/>
    <property type="evidence" value="ECO:0007669"/>
    <property type="project" value="InterPro"/>
</dbReference>
<sequence>MVIPATDIDAPPPTRWVIKLGYASGNLGKSVIWASFESFMLFYLVSVLGMEPLIAGSLLALMLVWDGLADLGIAYWTDHRGRADMLGRLILIGAPMTAFGFWAIFAAKPEPQGLLTALAIVLCRMGYTLCDVGHNTLLVRVAVHPSDAASVSGWRLIFSAIGGGLVGLASAQSLTGSQAEQKAAFDHWAGLASLLYLGTLLIAMLVSRSLPSAPRARSKDNHPFQTLWANRRYGMVLGLMVLQSCLTPLFTRALPFFGLAMHGDASWAGRALSLITLAQALSLPLWMTLSQRWSSAMVLALSHALLIVAMAGVALAAGATIDLAGLLLLGLAQGGMNMAIWALLADSLRHGAGSETLPMGLFLAGIKCSAGLGNAIFATMVELNGQPCATCRPQSTHWLETWIMGIPIFGSLTILAIIAMHHRRLKLVSGAVATGVSKV</sequence>
<feature type="transmembrane region" description="Helical" evidence="2">
    <location>
        <begin position="153"/>
        <end position="171"/>
    </location>
</feature>
<dbReference type="RefSeq" id="WP_127711835.1">
    <property type="nucleotide sequence ID" value="NZ_SACO01000021.1"/>
</dbReference>
<feature type="transmembrane region" description="Helical" evidence="2">
    <location>
        <begin position="86"/>
        <end position="107"/>
    </location>
</feature>
<dbReference type="AlphaFoldDB" id="A0A437MXB8"/>
<keyword evidence="4" id="KW-1185">Reference proteome</keyword>
<accession>A0A437MXB8</accession>
<dbReference type="InterPro" id="IPR039672">
    <property type="entry name" value="MFS_2"/>
</dbReference>
<evidence type="ECO:0000256" key="2">
    <source>
        <dbReference type="SAM" id="Phobius"/>
    </source>
</evidence>
<comment type="similarity">
    <text evidence="1">Belongs to the sodium:galactoside symporter (TC 2.A.2) family.</text>
</comment>
<dbReference type="EMBL" id="SACO01000021">
    <property type="protein sequence ID" value="RVU02314.1"/>
    <property type="molecule type" value="Genomic_DNA"/>
</dbReference>
<name>A0A437MXB8_9SPHN</name>
<proteinExistence type="inferred from homology"/>
<evidence type="ECO:0008006" key="5">
    <source>
        <dbReference type="Google" id="ProtNLM"/>
    </source>
</evidence>
<dbReference type="PANTHER" id="PTHR11328:SF24">
    <property type="entry name" value="MAJOR FACILITATOR SUPERFAMILY (MFS) PROFILE DOMAIN-CONTAINING PROTEIN"/>
    <property type="match status" value="1"/>
</dbReference>
<keyword evidence="2" id="KW-0472">Membrane</keyword>
<organism evidence="3 4">
    <name type="scientific">Novosphingobium umbonatum</name>
    <dbReference type="NCBI Taxonomy" id="1908524"/>
    <lineage>
        <taxon>Bacteria</taxon>
        <taxon>Pseudomonadati</taxon>
        <taxon>Pseudomonadota</taxon>
        <taxon>Alphaproteobacteria</taxon>
        <taxon>Sphingomonadales</taxon>
        <taxon>Sphingomonadaceae</taxon>
        <taxon>Novosphingobium</taxon>
    </lineage>
</organism>
<feature type="transmembrane region" description="Helical" evidence="2">
    <location>
        <begin position="357"/>
        <end position="381"/>
    </location>
</feature>
<keyword evidence="2" id="KW-1133">Transmembrane helix</keyword>